<proteinExistence type="predicted"/>
<name>A0A0F9MVE0_9ZZZZ</name>
<gene>
    <name evidence="2" type="ORF">LCGC14_1043610</name>
</gene>
<evidence type="ECO:0000256" key="1">
    <source>
        <dbReference type="SAM" id="MobiDB-lite"/>
    </source>
</evidence>
<evidence type="ECO:0000313" key="2">
    <source>
        <dbReference type="EMBL" id="KKN09729.1"/>
    </source>
</evidence>
<dbReference type="AlphaFoldDB" id="A0A0F9MVE0"/>
<dbReference type="Pfam" id="PF03592">
    <property type="entry name" value="Terminase_2"/>
    <property type="match status" value="1"/>
</dbReference>
<organism evidence="2">
    <name type="scientific">marine sediment metagenome</name>
    <dbReference type="NCBI Taxonomy" id="412755"/>
    <lineage>
        <taxon>unclassified sequences</taxon>
        <taxon>metagenomes</taxon>
        <taxon>ecological metagenomes</taxon>
    </lineage>
</organism>
<feature type="compositionally biased region" description="Low complexity" evidence="1">
    <location>
        <begin position="1"/>
        <end position="15"/>
    </location>
</feature>
<protein>
    <recommendedName>
        <fullName evidence="3">Terminase small subunit</fullName>
    </recommendedName>
</protein>
<comment type="caution">
    <text evidence="2">The sequence shown here is derived from an EMBL/GenBank/DDBJ whole genome shotgun (WGS) entry which is preliminary data.</text>
</comment>
<evidence type="ECO:0008006" key="3">
    <source>
        <dbReference type="Google" id="ProtNLM"/>
    </source>
</evidence>
<dbReference type="GO" id="GO:0051276">
    <property type="term" value="P:chromosome organization"/>
    <property type="evidence" value="ECO:0007669"/>
    <property type="project" value="InterPro"/>
</dbReference>
<accession>A0A0F9MVE0</accession>
<reference evidence="2" key="1">
    <citation type="journal article" date="2015" name="Nature">
        <title>Complex archaea that bridge the gap between prokaryotes and eukaryotes.</title>
        <authorList>
            <person name="Spang A."/>
            <person name="Saw J.H."/>
            <person name="Jorgensen S.L."/>
            <person name="Zaremba-Niedzwiedzka K."/>
            <person name="Martijn J."/>
            <person name="Lind A.E."/>
            <person name="van Eijk R."/>
            <person name="Schleper C."/>
            <person name="Guy L."/>
            <person name="Ettema T.J."/>
        </authorList>
    </citation>
    <scope>NUCLEOTIDE SEQUENCE</scope>
</reference>
<sequence length="184" mass="20545">MAGQELTQTTESSELSEFEKLEQELDPQHRLFCYEYFVDFDRRRAATAANFHPDHGIRLLRRPQISHFIKLLGDELANDSLISRDMVQHEILEEFLPRAKGDKEVVGVDRDGVAWEGKVTNMAAHAKAIDLMAKHSGFTLPETVKGGLTININHRALGITVEGESVEITKNEQSTGEVSEEGSG</sequence>
<dbReference type="EMBL" id="LAZR01004312">
    <property type="protein sequence ID" value="KKN09729.1"/>
    <property type="molecule type" value="Genomic_DNA"/>
</dbReference>
<feature type="region of interest" description="Disordered" evidence="1">
    <location>
        <begin position="1"/>
        <end position="20"/>
    </location>
</feature>
<dbReference type="InterPro" id="IPR005335">
    <property type="entry name" value="Terminase_ssu"/>
</dbReference>